<evidence type="ECO:0000313" key="1">
    <source>
        <dbReference type="EMBL" id="KAL3854650.1"/>
    </source>
</evidence>
<gene>
    <name evidence="1" type="ORF">ACJMK2_013910</name>
</gene>
<evidence type="ECO:0000313" key="2">
    <source>
        <dbReference type="Proteomes" id="UP001634394"/>
    </source>
</evidence>
<comment type="caution">
    <text evidence="1">The sequence shown here is derived from an EMBL/GenBank/DDBJ whole genome shotgun (WGS) entry which is preliminary data.</text>
</comment>
<proteinExistence type="predicted"/>
<reference evidence="1 2" key="1">
    <citation type="submission" date="2024-11" db="EMBL/GenBank/DDBJ databases">
        <title>Chromosome-level genome assembly of the freshwater bivalve Anodonta woodiana.</title>
        <authorList>
            <person name="Chen X."/>
        </authorList>
    </citation>
    <scope>NUCLEOTIDE SEQUENCE [LARGE SCALE GENOMIC DNA]</scope>
    <source>
        <strain evidence="1">MN2024</strain>
        <tissue evidence="1">Gills</tissue>
    </source>
</reference>
<dbReference type="Proteomes" id="UP001634394">
    <property type="component" value="Unassembled WGS sequence"/>
</dbReference>
<dbReference type="AlphaFoldDB" id="A0ABD3V293"/>
<keyword evidence="2" id="KW-1185">Reference proteome</keyword>
<dbReference type="EMBL" id="JBJQND010000014">
    <property type="protein sequence ID" value="KAL3854650.1"/>
    <property type="molecule type" value="Genomic_DNA"/>
</dbReference>
<sequence>MTDDNFQEYVPKYESSCENRKRKILMLLKNRLCSNKCIVASDDSNQSHGRYLSLTGNRNAKKVQRRLKVGWMDFDPLTDSYKQVKTASGGGTRQLKLDLLVTMAELLEIRYYSFLIENICEASLTSLHLISVT</sequence>
<protein>
    <submittedName>
        <fullName evidence="1">Uncharacterized protein</fullName>
    </submittedName>
</protein>
<accession>A0ABD3V293</accession>
<organism evidence="1 2">
    <name type="scientific">Sinanodonta woodiana</name>
    <name type="common">Chinese pond mussel</name>
    <name type="synonym">Anodonta woodiana</name>
    <dbReference type="NCBI Taxonomy" id="1069815"/>
    <lineage>
        <taxon>Eukaryota</taxon>
        <taxon>Metazoa</taxon>
        <taxon>Spiralia</taxon>
        <taxon>Lophotrochozoa</taxon>
        <taxon>Mollusca</taxon>
        <taxon>Bivalvia</taxon>
        <taxon>Autobranchia</taxon>
        <taxon>Heteroconchia</taxon>
        <taxon>Palaeoheterodonta</taxon>
        <taxon>Unionida</taxon>
        <taxon>Unionoidea</taxon>
        <taxon>Unionidae</taxon>
        <taxon>Unioninae</taxon>
        <taxon>Sinanodonta</taxon>
    </lineage>
</organism>
<name>A0ABD3V293_SINWO</name>